<evidence type="ECO:0000256" key="2">
    <source>
        <dbReference type="ARBA" id="ARBA00023043"/>
    </source>
</evidence>
<evidence type="ECO:0000256" key="1">
    <source>
        <dbReference type="ARBA" id="ARBA00022737"/>
    </source>
</evidence>
<accession>A0A165QFL2</accession>
<keyword evidence="1" id="KW-0677">Repeat</keyword>
<dbReference type="Pfam" id="PF12796">
    <property type="entry name" value="Ank_2"/>
    <property type="match status" value="1"/>
</dbReference>
<reference evidence="5 6" key="1">
    <citation type="journal article" date="2016" name="Mol. Biol. Evol.">
        <title>Comparative Genomics of Early-Diverging Mushroom-Forming Fungi Provides Insights into the Origins of Lignocellulose Decay Capabilities.</title>
        <authorList>
            <person name="Nagy L.G."/>
            <person name="Riley R."/>
            <person name="Tritt A."/>
            <person name="Adam C."/>
            <person name="Daum C."/>
            <person name="Floudas D."/>
            <person name="Sun H."/>
            <person name="Yadav J.S."/>
            <person name="Pangilinan J."/>
            <person name="Larsson K.H."/>
            <person name="Matsuura K."/>
            <person name="Barry K."/>
            <person name="Labutti K."/>
            <person name="Kuo R."/>
            <person name="Ohm R.A."/>
            <person name="Bhattacharya S.S."/>
            <person name="Shirouzu T."/>
            <person name="Yoshinaga Y."/>
            <person name="Martin F.M."/>
            <person name="Grigoriev I.V."/>
            <person name="Hibbett D.S."/>
        </authorList>
    </citation>
    <scope>NUCLEOTIDE SEQUENCE [LARGE SCALE GENOMIC DNA]</scope>
    <source>
        <strain evidence="5 6">HHB14362 ss-1</strain>
    </source>
</reference>
<dbReference type="OrthoDB" id="19174at2759"/>
<evidence type="ECO:0000256" key="3">
    <source>
        <dbReference type="PROSITE-ProRule" id="PRU00023"/>
    </source>
</evidence>
<dbReference type="InterPro" id="IPR036770">
    <property type="entry name" value="Ankyrin_rpt-contain_sf"/>
</dbReference>
<evidence type="ECO:0000256" key="4">
    <source>
        <dbReference type="SAM" id="MobiDB-lite"/>
    </source>
</evidence>
<feature type="compositionally biased region" description="Low complexity" evidence="4">
    <location>
        <begin position="138"/>
        <end position="151"/>
    </location>
</feature>
<dbReference type="AlphaFoldDB" id="A0A165QFL2"/>
<dbReference type="SUPFAM" id="SSF48403">
    <property type="entry name" value="Ankyrin repeat"/>
    <property type="match status" value="1"/>
</dbReference>
<name>A0A165QFL2_9AGAM</name>
<dbReference type="EMBL" id="KV425596">
    <property type="protein sequence ID" value="KZT22368.1"/>
    <property type="molecule type" value="Genomic_DNA"/>
</dbReference>
<dbReference type="SMART" id="SM00248">
    <property type="entry name" value="ANK"/>
    <property type="match status" value="2"/>
</dbReference>
<feature type="repeat" description="ANK" evidence="3">
    <location>
        <begin position="44"/>
        <end position="76"/>
    </location>
</feature>
<dbReference type="InParanoid" id="A0A165QFL2"/>
<dbReference type="PROSITE" id="PS50297">
    <property type="entry name" value="ANK_REP_REGION"/>
    <property type="match status" value="1"/>
</dbReference>
<gene>
    <name evidence="5" type="ORF">NEOLEDRAFT_1097774</name>
</gene>
<organism evidence="5 6">
    <name type="scientific">Neolentinus lepideus HHB14362 ss-1</name>
    <dbReference type="NCBI Taxonomy" id="1314782"/>
    <lineage>
        <taxon>Eukaryota</taxon>
        <taxon>Fungi</taxon>
        <taxon>Dikarya</taxon>
        <taxon>Basidiomycota</taxon>
        <taxon>Agaricomycotina</taxon>
        <taxon>Agaricomycetes</taxon>
        <taxon>Gloeophyllales</taxon>
        <taxon>Gloeophyllaceae</taxon>
        <taxon>Neolentinus</taxon>
    </lineage>
</organism>
<dbReference type="FunCoup" id="A0A165QFL2">
    <property type="interactions" value="21"/>
</dbReference>
<dbReference type="GO" id="GO:0085020">
    <property type="term" value="P:protein K6-linked ubiquitination"/>
    <property type="evidence" value="ECO:0007669"/>
    <property type="project" value="TreeGrafter"/>
</dbReference>
<dbReference type="PANTHER" id="PTHR24171:SF8">
    <property type="entry name" value="BRCA1-ASSOCIATED RING DOMAIN PROTEIN 1"/>
    <property type="match status" value="1"/>
</dbReference>
<protein>
    <submittedName>
        <fullName evidence="5">Ankyrin</fullName>
    </submittedName>
</protein>
<dbReference type="InterPro" id="IPR002110">
    <property type="entry name" value="Ankyrin_rpt"/>
</dbReference>
<dbReference type="STRING" id="1314782.A0A165QFL2"/>
<dbReference type="Proteomes" id="UP000076761">
    <property type="component" value="Unassembled WGS sequence"/>
</dbReference>
<dbReference type="Gene3D" id="1.25.40.20">
    <property type="entry name" value="Ankyrin repeat-containing domain"/>
    <property type="match status" value="1"/>
</dbReference>
<evidence type="ECO:0000313" key="5">
    <source>
        <dbReference type="EMBL" id="KZT22368.1"/>
    </source>
</evidence>
<evidence type="ECO:0000313" key="6">
    <source>
        <dbReference type="Proteomes" id="UP000076761"/>
    </source>
</evidence>
<proteinExistence type="predicted"/>
<keyword evidence="2 3" id="KW-0040">ANK repeat</keyword>
<keyword evidence="6" id="KW-1185">Reference proteome</keyword>
<dbReference type="PROSITE" id="PS50088">
    <property type="entry name" value="ANK_REPEAT"/>
    <property type="match status" value="1"/>
</dbReference>
<sequence length="233" mass="25115">MPVPTRVRSVKNIWVAAGDGDLERVRVRSFSYAAALSPNVADPNSYTPMHAAASYGNIDILTYLLSRGGDVNVVDDDGDTPLYTVENMETARFLVEHGAIVVRTNSEGVSPIDYLAEDFPEVSAYLQSLTTTTECPDASASSSQQPSQHAQNLASENLTSSLLVSAHEIMQRAEAEGRDPEEELRRVVGQTVLEGMATGYGLGQNAELGDEQRGVADEPLNGIKRPRTTDDTS</sequence>
<feature type="region of interest" description="Disordered" evidence="4">
    <location>
        <begin position="201"/>
        <end position="233"/>
    </location>
</feature>
<feature type="region of interest" description="Disordered" evidence="4">
    <location>
        <begin position="134"/>
        <end position="153"/>
    </location>
</feature>
<dbReference type="PANTHER" id="PTHR24171">
    <property type="entry name" value="ANKYRIN REPEAT DOMAIN-CONTAINING PROTEIN 39-RELATED"/>
    <property type="match status" value="1"/>
</dbReference>
<dbReference type="GO" id="GO:0004842">
    <property type="term" value="F:ubiquitin-protein transferase activity"/>
    <property type="evidence" value="ECO:0007669"/>
    <property type="project" value="TreeGrafter"/>
</dbReference>